<gene>
    <name evidence="2" type="ORF">HDC17177</name>
</gene>
<reference evidence="2" key="1">
    <citation type="journal article" date="2003" name="Genome Biol.">
        <title>An integrated gene annotation and transcriptional profiling approach towards the full gene content of the Drosophila genome.</title>
        <authorList>
            <person name="Hild M."/>
            <person name="Beckmann B."/>
            <person name="Haas S.A."/>
            <person name="Koch B."/>
            <person name="Solovyev V."/>
            <person name="Busold C."/>
            <person name="Fellenberg K."/>
            <person name="Boutros M."/>
            <person name="Vingron M."/>
            <person name="Sauer F."/>
            <person name="Hoheisel J.D."/>
            <person name="Paro R."/>
        </authorList>
    </citation>
    <scope>NUCLEOTIDE SEQUENCE</scope>
</reference>
<protein>
    <submittedName>
        <fullName evidence="2">HDC17177</fullName>
    </submittedName>
</protein>
<organism evidence="2">
    <name type="scientific">Drosophila melanogaster</name>
    <name type="common">Fruit fly</name>
    <dbReference type="NCBI Taxonomy" id="7227"/>
    <lineage>
        <taxon>Eukaryota</taxon>
        <taxon>Metazoa</taxon>
        <taxon>Ecdysozoa</taxon>
        <taxon>Arthropoda</taxon>
        <taxon>Hexapoda</taxon>
        <taxon>Insecta</taxon>
        <taxon>Pterygota</taxon>
        <taxon>Neoptera</taxon>
        <taxon>Endopterygota</taxon>
        <taxon>Diptera</taxon>
        <taxon>Brachycera</taxon>
        <taxon>Muscomorpha</taxon>
        <taxon>Ephydroidea</taxon>
        <taxon>Drosophilidae</taxon>
        <taxon>Drosophila</taxon>
        <taxon>Sophophora</taxon>
    </lineage>
</organism>
<feature type="compositionally biased region" description="Basic and acidic residues" evidence="1">
    <location>
        <begin position="1"/>
        <end position="17"/>
    </location>
</feature>
<proteinExistence type="predicted"/>
<feature type="region of interest" description="Disordered" evidence="1">
    <location>
        <begin position="1"/>
        <end position="56"/>
    </location>
</feature>
<accession>Q6IIT0</accession>
<evidence type="ECO:0000313" key="2">
    <source>
        <dbReference type="EMBL" id="DAA03186.1"/>
    </source>
</evidence>
<dbReference type="AlphaFoldDB" id="Q6IIT0"/>
<feature type="compositionally biased region" description="Basic and acidic residues" evidence="1">
    <location>
        <begin position="29"/>
        <end position="50"/>
    </location>
</feature>
<sequence length="56" mass="6661">MWRKNDDDGHVWVNEKENGEEEDEEEKNEMETEKEEKKAVNGARKEDTGHCTHKCQ</sequence>
<feature type="compositionally biased region" description="Acidic residues" evidence="1">
    <location>
        <begin position="18"/>
        <end position="28"/>
    </location>
</feature>
<dbReference type="EMBL" id="BK002986">
    <property type="protein sequence ID" value="DAA03186.1"/>
    <property type="molecule type" value="Genomic_DNA"/>
</dbReference>
<evidence type="ECO:0000256" key="1">
    <source>
        <dbReference type="SAM" id="MobiDB-lite"/>
    </source>
</evidence>
<name>Q6IIT0_DROME</name>